<dbReference type="PROSITE" id="PS51293">
    <property type="entry name" value="SANT"/>
    <property type="match status" value="1"/>
</dbReference>
<organism evidence="9">
    <name type="scientific">Petromyzon marinus</name>
    <name type="common">Sea lamprey</name>
    <dbReference type="NCBI Taxonomy" id="7757"/>
    <lineage>
        <taxon>Eukaryota</taxon>
        <taxon>Metazoa</taxon>
        <taxon>Chordata</taxon>
        <taxon>Craniata</taxon>
        <taxon>Vertebrata</taxon>
        <taxon>Cyclostomata</taxon>
        <taxon>Hyperoartia</taxon>
        <taxon>Petromyzontiformes</taxon>
        <taxon>Petromyzontidae</taxon>
        <taxon>Petromyzon</taxon>
    </lineage>
</organism>
<evidence type="ECO:0000259" key="8">
    <source>
        <dbReference type="PROSITE" id="PS51293"/>
    </source>
</evidence>
<feature type="region of interest" description="Disordered" evidence="6">
    <location>
        <begin position="54"/>
        <end position="80"/>
    </location>
</feature>
<reference evidence="9" key="2">
    <citation type="submission" date="2025-09" db="UniProtKB">
        <authorList>
            <consortium name="Ensembl"/>
        </authorList>
    </citation>
    <scope>IDENTIFICATION</scope>
</reference>
<keyword evidence="4" id="KW-0238">DNA-binding</keyword>
<dbReference type="STRING" id="7757.ENSPMAP00000000866"/>
<evidence type="ECO:0000256" key="1">
    <source>
        <dbReference type="ARBA" id="ARBA00022723"/>
    </source>
</evidence>
<dbReference type="InterPro" id="IPR001005">
    <property type="entry name" value="SANT/Myb"/>
</dbReference>
<proteinExistence type="predicted"/>
<evidence type="ECO:0000256" key="2">
    <source>
        <dbReference type="ARBA" id="ARBA00022771"/>
    </source>
</evidence>
<dbReference type="GO" id="GO:0003677">
    <property type="term" value="F:DNA binding"/>
    <property type="evidence" value="ECO:0007669"/>
    <property type="project" value="UniProtKB-KW"/>
</dbReference>
<reference evidence="9" key="1">
    <citation type="submission" date="2025-08" db="UniProtKB">
        <authorList>
            <consortium name="Ensembl"/>
        </authorList>
    </citation>
    <scope>IDENTIFICATION</scope>
</reference>
<dbReference type="SMART" id="SM01189">
    <property type="entry name" value="ELM2"/>
    <property type="match status" value="1"/>
</dbReference>
<dbReference type="Ensembl" id="ENSPMAT00000000870.1">
    <property type="protein sequence ID" value="ENSPMAP00000000866.1"/>
    <property type="gene ID" value="ENSPMAG00000000791.1"/>
</dbReference>
<feature type="domain" description="ELM2" evidence="7">
    <location>
        <begin position="203"/>
        <end position="295"/>
    </location>
</feature>
<evidence type="ECO:0000256" key="3">
    <source>
        <dbReference type="ARBA" id="ARBA00022833"/>
    </source>
</evidence>
<feature type="compositionally biased region" description="Acidic residues" evidence="6">
    <location>
        <begin position="55"/>
        <end position="64"/>
    </location>
</feature>
<dbReference type="SUPFAM" id="SSF46689">
    <property type="entry name" value="Homeodomain-like"/>
    <property type="match status" value="1"/>
</dbReference>
<sequence length="374" mass="42137">YFIFDHFTCIYIFYVDSQQENSENCADGPNKYSCSEDQDFDPSAEMLVHEFDDERTLEEEEEARESEHNFSSEVEDLEKEGEMPLEELLALYGYGAPLTAAALPGGASPESDLPDNLPEMTLDKDCFGCGRKPEYKEEEIAKDLLSGEDDESQSSADDLMPSVISNGTQDIFGCSFQLDTEMDGNEGTDFSDEDECVAAEERKTVMVGSQYQAIIPAGLFRYQADSAAVGPADEAQWDPCVLPESQVLLYLREAAEGGVAPAPSSRCRWVSQALRELMACNYDTREALARLRLAPAPPRDEMHKWTDEERLKFEEGFRLHYKDFHVIHTLDGKVGTKSVAECVAFYYVWKKSRRLEFMQQSRMGKRKASLQPGL</sequence>
<dbReference type="PANTHER" id="PTHR10865:SF28">
    <property type="entry name" value="ELM2 DOMAIN-CONTAINING PROTEIN"/>
    <property type="match status" value="1"/>
</dbReference>
<evidence type="ECO:0000256" key="4">
    <source>
        <dbReference type="ARBA" id="ARBA00023125"/>
    </source>
</evidence>
<keyword evidence="3" id="KW-0862">Zinc</keyword>
<dbReference type="Gene3D" id="1.10.10.60">
    <property type="entry name" value="Homeodomain-like"/>
    <property type="match status" value="1"/>
</dbReference>
<evidence type="ECO:0000256" key="6">
    <source>
        <dbReference type="SAM" id="MobiDB-lite"/>
    </source>
</evidence>
<dbReference type="InterPro" id="IPR000949">
    <property type="entry name" value="ELM2_dom"/>
</dbReference>
<accession>S4R6N6</accession>
<dbReference type="OMA" id="HAHHITS"/>
<dbReference type="Pfam" id="PF01448">
    <property type="entry name" value="ELM2"/>
    <property type="match status" value="1"/>
</dbReference>
<dbReference type="PANTHER" id="PTHR10865">
    <property type="entry name" value="METASTASIS-ASSOCIATED PROTEIN AND MESODERM INDUCTION EARLY RESPONSE PROTEIN"/>
    <property type="match status" value="1"/>
</dbReference>
<dbReference type="AlphaFoldDB" id="S4R6N6"/>
<dbReference type="GO" id="GO:0005654">
    <property type="term" value="C:nucleoplasm"/>
    <property type="evidence" value="ECO:0007669"/>
    <property type="project" value="TreeGrafter"/>
</dbReference>
<keyword evidence="1" id="KW-0479">Metal-binding</keyword>
<protein>
    <submittedName>
        <fullName evidence="9">Mesoderm induction early response 1, family member 3 a</fullName>
    </submittedName>
</protein>
<dbReference type="GeneTree" id="ENSGT01030000234573"/>
<dbReference type="GO" id="GO:0000122">
    <property type="term" value="P:negative regulation of transcription by RNA polymerase II"/>
    <property type="evidence" value="ECO:0007669"/>
    <property type="project" value="TreeGrafter"/>
</dbReference>
<evidence type="ECO:0000256" key="5">
    <source>
        <dbReference type="ARBA" id="ARBA00023242"/>
    </source>
</evidence>
<feature type="domain" description="SANT" evidence="8">
    <location>
        <begin position="300"/>
        <end position="354"/>
    </location>
</feature>
<dbReference type="GO" id="GO:0003714">
    <property type="term" value="F:transcription corepressor activity"/>
    <property type="evidence" value="ECO:0007669"/>
    <property type="project" value="TreeGrafter"/>
</dbReference>
<dbReference type="InterPro" id="IPR017884">
    <property type="entry name" value="SANT_dom"/>
</dbReference>
<dbReference type="GO" id="GO:0008270">
    <property type="term" value="F:zinc ion binding"/>
    <property type="evidence" value="ECO:0007669"/>
    <property type="project" value="UniProtKB-KW"/>
</dbReference>
<dbReference type="FunFam" id="1.10.10.60:FF:000012">
    <property type="entry name" value="Metastasis-associated 1 family, member 3"/>
    <property type="match status" value="1"/>
</dbReference>
<dbReference type="InterPro" id="IPR040138">
    <property type="entry name" value="MIER/MTA"/>
</dbReference>
<name>S4R6N6_PETMA</name>
<evidence type="ECO:0000259" key="7">
    <source>
        <dbReference type="PROSITE" id="PS51156"/>
    </source>
</evidence>
<dbReference type="PROSITE" id="PS51156">
    <property type="entry name" value="ELM2"/>
    <property type="match status" value="1"/>
</dbReference>
<evidence type="ECO:0000313" key="9">
    <source>
        <dbReference type="Ensembl" id="ENSPMAP00000000866.1"/>
    </source>
</evidence>
<dbReference type="SMART" id="SM00717">
    <property type="entry name" value="SANT"/>
    <property type="match status" value="1"/>
</dbReference>
<dbReference type="GO" id="GO:0042826">
    <property type="term" value="F:histone deacetylase binding"/>
    <property type="evidence" value="ECO:0007669"/>
    <property type="project" value="TreeGrafter"/>
</dbReference>
<dbReference type="InterPro" id="IPR009057">
    <property type="entry name" value="Homeodomain-like_sf"/>
</dbReference>
<keyword evidence="5" id="KW-0539">Nucleus</keyword>
<keyword evidence="2" id="KW-0863">Zinc-finger</keyword>